<evidence type="ECO:0000313" key="2">
    <source>
        <dbReference type="EMBL" id="TYI04092.1"/>
    </source>
</evidence>
<dbReference type="EMBL" id="CM017620">
    <property type="protein sequence ID" value="TYI04092.1"/>
    <property type="molecule type" value="Genomic_DNA"/>
</dbReference>
<feature type="compositionally biased region" description="Polar residues" evidence="1">
    <location>
        <begin position="44"/>
        <end position="61"/>
    </location>
</feature>
<accession>A0A5D2NJJ2</accession>
<evidence type="ECO:0000256" key="1">
    <source>
        <dbReference type="SAM" id="MobiDB-lite"/>
    </source>
</evidence>
<feature type="region of interest" description="Disordered" evidence="1">
    <location>
        <begin position="79"/>
        <end position="98"/>
    </location>
</feature>
<feature type="region of interest" description="Disordered" evidence="1">
    <location>
        <begin position="32"/>
        <end position="72"/>
    </location>
</feature>
<proteinExistence type="predicted"/>
<feature type="compositionally biased region" description="Polar residues" evidence="1">
    <location>
        <begin position="85"/>
        <end position="98"/>
    </location>
</feature>
<sequence>MSTEEEQRLYQCLKKYQTIIKQFDELVESMDVRTRPPLRRKSGRGSNSSCNEAATTSTGIQQRDDENNGGALVHTITRFLHELKSNPTSSTDPNRSST</sequence>
<gene>
    <name evidence="2" type="ORF">ES332_A11G390700v1</name>
</gene>
<evidence type="ECO:0000313" key="3">
    <source>
        <dbReference type="Proteomes" id="UP000322667"/>
    </source>
</evidence>
<reference evidence="2 3" key="1">
    <citation type="submission" date="2019-07" db="EMBL/GenBank/DDBJ databases">
        <title>WGS assembly of Gossypium tomentosum.</title>
        <authorList>
            <person name="Chen Z.J."/>
            <person name="Sreedasyam A."/>
            <person name="Ando A."/>
            <person name="Song Q."/>
            <person name="De L."/>
            <person name="Hulse-Kemp A."/>
            <person name="Ding M."/>
            <person name="Ye W."/>
            <person name="Kirkbride R."/>
            <person name="Jenkins J."/>
            <person name="Plott C."/>
            <person name="Lovell J."/>
            <person name="Lin Y.-M."/>
            <person name="Vaughn R."/>
            <person name="Liu B."/>
            <person name="Li W."/>
            <person name="Simpson S."/>
            <person name="Scheffler B."/>
            <person name="Saski C."/>
            <person name="Grover C."/>
            <person name="Hu G."/>
            <person name="Conover J."/>
            <person name="Carlson J."/>
            <person name="Shu S."/>
            <person name="Boston L."/>
            <person name="Williams M."/>
            <person name="Peterson D."/>
            <person name="Mcgee K."/>
            <person name="Jones D."/>
            <person name="Wendel J."/>
            <person name="Stelly D."/>
            <person name="Grimwood J."/>
            <person name="Schmutz J."/>
        </authorList>
    </citation>
    <scope>NUCLEOTIDE SEQUENCE [LARGE SCALE GENOMIC DNA]</scope>
    <source>
        <strain evidence="2">7179.01</strain>
    </source>
</reference>
<dbReference type="AlphaFoldDB" id="A0A5D2NJJ2"/>
<name>A0A5D2NJJ2_GOSTO</name>
<protein>
    <submittedName>
        <fullName evidence="2">Uncharacterized protein</fullName>
    </submittedName>
</protein>
<keyword evidence="3" id="KW-1185">Reference proteome</keyword>
<organism evidence="2 3">
    <name type="scientific">Gossypium tomentosum</name>
    <name type="common">Hawaiian cotton</name>
    <name type="synonym">Gossypium sandvicense</name>
    <dbReference type="NCBI Taxonomy" id="34277"/>
    <lineage>
        <taxon>Eukaryota</taxon>
        <taxon>Viridiplantae</taxon>
        <taxon>Streptophyta</taxon>
        <taxon>Embryophyta</taxon>
        <taxon>Tracheophyta</taxon>
        <taxon>Spermatophyta</taxon>
        <taxon>Magnoliopsida</taxon>
        <taxon>eudicotyledons</taxon>
        <taxon>Gunneridae</taxon>
        <taxon>Pentapetalae</taxon>
        <taxon>rosids</taxon>
        <taxon>malvids</taxon>
        <taxon>Malvales</taxon>
        <taxon>Malvaceae</taxon>
        <taxon>Malvoideae</taxon>
        <taxon>Gossypium</taxon>
    </lineage>
</organism>
<dbReference type="Proteomes" id="UP000322667">
    <property type="component" value="Chromosome A11"/>
</dbReference>